<evidence type="ECO:0000313" key="2">
    <source>
        <dbReference type="EMBL" id="MFC5381676.1"/>
    </source>
</evidence>
<keyword evidence="3" id="KW-1185">Reference proteome</keyword>
<dbReference type="CDD" id="cd06587">
    <property type="entry name" value="VOC"/>
    <property type="match status" value="1"/>
</dbReference>
<evidence type="ECO:0000313" key="3">
    <source>
        <dbReference type="Proteomes" id="UP001596122"/>
    </source>
</evidence>
<dbReference type="SUPFAM" id="SSF54593">
    <property type="entry name" value="Glyoxalase/Bleomycin resistance protein/Dihydroxybiphenyl dioxygenase"/>
    <property type="match status" value="1"/>
</dbReference>
<dbReference type="InterPro" id="IPR029068">
    <property type="entry name" value="Glyas_Bleomycin-R_OHBP_Dase"/>
</dbReference>
<name>A0ABW0GRU7_9MICO</name>
<reference evidence="3" key="1">
    <citation type="journal article" date="2019" name="Int. J. Syst. Evol. Microbiol.">
        <title>The Global Catalogue of Microorganisms (GCM) 10K type strain sequencing project: providing services to taxonomists for standard genome sequencing and annotation.</title>
        <authorList>
            <consortium name="The Broad Institute Genomics Platform"/>
            <consortium name="The Broad Institute Genome Sequencing Center for Infectious Disease"/>
            <person name="Wu L."/>
            <person name="Ma J."/>
        </authorList>
    </citation>
    <scope>NUCLEOTIDE SEQUENCE [LARGE SCALE GENOMIC DNA]</scope>
    <source>
        <strain evidence="3">CCUG 43114</strain>
    </source>
</reference>
<dbReference type="Proteomes" id="UP001596122">
    <property type="component" value="Unassembled WGS sequence"/>
</dbReference>
<evidence type="ECO:0000259" key="1">
    <source>
        <dbReference type="PROSITE" id="PS51819"/>
    </source>
</evidence>
<comment type="caution">
    <text evidence="2">The sequence shown here is derived from an EMBL/GenBank/DDBJ whole genome shotgun (WGS) entry which is preliminary data.</text>
</comment>
<feature type="domain" description="VOC" evidence="1">
    <location>
        <begin position="8"/>
        <end position="129"/>
    </location>
</feature>
<dbReference type="EMBL" id="JBHSLD010000009">
    <property type="protein sequence ID" value="MFC5381676.1"/>
    <property type="molecule type" value="Genomic_DNA"/>
</dbReference>
<accession>A0ABW0GRU7</accession>
<protein>
    <submittedName>
        <fullName evidence="2">VOC family protein</fullName>
    </submittedName>
</protein>
<dbReference type="PROSITE" id="PS51819">
    <property type="entry name" value="VOC"/>
    <property type="match status" value="1"/>
</dbReference>
<organism evidence="2 3">
    <name type="scientific">Aquipuribacter nitratireducens</name>
    <dbReference type="NCBI Taxonomy" id="650104"/>
    <lineage>
        <taxon>Bacteria</taxon>
        <taxon>Bacillati</taxon>
        <taxon>Actinomycetota</taxon>
        <taxon>Actinomycetes</taxon>
        <taxon>Micrococcales</taxon>
        <taxon>Intrasporangiaceae</taxon>
        <taxon>Aquipuribacter</taxon>
    </lineage>
</organism>
<proteinExistence type="predicted"/>
<dbReference type="Gene3D" id="3.10.180.10">
    <property type="entry name" value="2,3-Dihydroxybiphenyl 1,2-Dioxygenase, domain 1"/>
    <property type="match status" value="1"/>
</dbReference>
<dbReference type="Pfam" id="PF00903">
    <property type="entry name" value="Glyoxalase"/>
    <property type="match status" value="1"/>
</dbReference>
<dbReference type="RefSeq" id="WP_340269633.1">
    <property type="nucleotide sequence ID" value="NZ_JBBEOG010000004.1"/>
</dbReference>
<gene>
    <name evidence="2" type="ORF">ACFPJ6_12835</name>
</gene>
<sequence>MGDVTLVGVFSIKVPVTDLPRSREWYERVLGYRVELEFPDDDGVVRGTGGHVRGVPGTFLALRENPRAAEGMRGSDLCSLAVADRAAIDAWAARLDELDVPHGPVVDATVGWMLPFRDPDGIELHLYSVERHGVDQSGRVGYGRAVDAAAPAG</sequence>
<dbReference type="InterPro" id="IPR004360">
    <property type="entry name" value="Glyas_Fos-R_dOase_dom"/>
</dbReference>
<dbReference type="InterPro" id="IPR037523">
    <property type="entry name" value="VOC_core"/>
</dbReference>